<accession>A0A1L1PJM4</accession>
<dbReference type="RefSeq" id="WP_009519241.1">
    <property type="nucleotide sequence ID" value="NZ_CCAE010000066.1"/>
</dbReference>
<proteinExistence type="predicted"/>
<keyword evidence="3" id="KW-0413">Isomerase</keyword>
<dbReference type="SUPFAM" id="SSF54427">
    <property type="entry name" value="NTF2-like"/>
    <property type="match status" value="1"/>
</dbReference>
<organism evidence="3 4">
    <name type="scientific">Hydrogenophaga intermedia</name>
    <dbReference type="NCBI Taxonomy" id="65786"/>
    <lineage>
        <taxon>Bacteria</taxon>
        <taxon>Pseudomonadati</taxon>
        <taxon>Pseudomonadota</taxon>
        <taxon>Betaproteobacteria</taxon>
        <taxon>Burkholderiales</taxon>
        <taxon>Comamonadaceae</taxon>
        <taxon>Hydrogenophaga</taxon>
    </lineage>
</organism>
<dbReference type="Gene3D" id="3.10.450.50">
    <property type="match status" value="1"/>
</dbReference>
<dbReference type="InterPro" id="IPR032710">
    <property type="entry name" value="NTF2-like_dom_sf"/>
</dbReference>
<evidence type="ECO:0000259" key="2">
    <source>
        <dbReference type="Pfam" id="PF13474"/>
    </source>
</evidence>
<dbReference type="PANTHER" id="PTHR34957:SF1">
    <property type="entry name" value="NUCLEAR TRANSPORT FACTOR 2 (NTF2) FAMILY PROTEIN"/>
    <property type="match status" value="1"/>
</dbReference>
<dbReference type="PANTHER" id="PTHR34957">
    <property type="entry name" value="NUCLEAR TRANSPORT FACTOR 2 (NTF2) FAMILY PROTEIN"/>
    <property type="match status" value="1"/>
</dbReference>
<dbReference type="Pfam" id="PF13474">
    <property type="entry name" value="SnoaL_3"/>
    <property type="match status" value="1"/>
</dbReference>
<dbReference type="EMBL" id="CCAE010000066">
    <property type="protein sequence ID" value="CDN90128.1"/>
    <property type="molecule type" value="Genomic_DNA"/>
</dbReference>
<evidence type="ECO:0000256" key="1">
    <source>
        <dbReference type="SAM" id="MobiDB-lite"/>
    </source>
</evidence>
<keyword evidence="4" id="KW-1185">Reference proteome</keyword>
<reference evidence="4" key="1">
    <citation type="submission" date="2014-11" db="EMBL/GenBank/DDBJ databases">
        <title>Draft genome sequence of Hydrogenophaga intermedia S1.</title>
        <authorList>
            <person name="Gan H.M."/>
            <person name="Chew T.H."/>
            <person name="Stolz A."/>
        </authorList>
    </citation>
    <scope>NUCLEOTIDE SEQUENCE [LARGE SCALE GENOMIC DNA]</scope>
    <source>
        <strain evidence="4">S1</strain>
    </source>
</reference>
<dbReference type="Proteomes" id="UP000028878">
    <property type="component" value="Unassembled WGS sequence"/>
</dbReference>
<evidence type="ECO:0000313" key="4">
    <source>
        <dbReference type="Proteomes" id="UP000028878"/>
    </source>
</evidence>
<dbReference type="InterPro" id="IPR037401">
    <property type="entry name" value="SnoaL-like"/>
</dbReference>
<protein>
    <submittedName>
        <fullName evidence="3">Ketosteroid isomerase-like enzyme</fullName>
    </submittedName>
</protein>
<dbReference type="AlphaFoldDB" id="A0A1L1PJM4"/>
<dbReference type="GO" id="GO:0016853">
    <property type="term" value="F:isomerase activity"/>
    <property type="evidence" value="ECO:0007669"/>
    <property type="project" value="UniProtKB-KW"/>
</dbReference>
<feature type="region of interest" description="Disordered" evidence="1">
    <location>
        <begin position="126"/>
        <end position="145"/>
    </location>
</feature>
<sequence>MRKPKLPPGTPDDTEAAFYDALQHADIERLMACWADEDDIVCVHPGGPRLIGHEAIRATFEAMFANGAVMAMPEKLHRHDDGHCAVHNLVERVAVLTDDGPQHAYVLATNVYIKTAQGWRLVAHHASPGTRVEPPELSGQKPLLH</sequence>
<gene>
    <name evidence="3" type="ORF">BN948_04570</name>
</gene>
<evidence type="ECO:0000313" key="3">
    <source>
        <dbReference type="EMBL" id="CDN90128.1"/>
    </source>
</evidence>
<feature type="domain" description="SnoaL-like" evidence="2">
    <location>
        <begin position="16"/>
        <end position="128"/>
    </location>
</feature>
<name>A0A1L1PJM4_HYDIT</name>